<dbReference type="PANTHER" id="PTHR43283">
    <property type="entry name" value="BETA-LACTAMASE-RELATED"/>
    <property type="match status" value="1"/>
</dbReference>
<dbReference type="Pfam" id="PF00144">
    <property type="entry name" value="Beta-lactamase"/>
    <property type="match status" value="1"/>
</dbReference>
<dbReference type="Proteomes" id="UP001178275">
    <property type="component" value="Unassembled WGS sequence"/>
</dbReference>
<dbReference type="PANTHER" id="PTHR43283:SF7">
    <property type="entry name" value="BETA-LACTAMASE-RELATED DOMAIN-CONTAINING PROTEIN"/>
    <property type="match status" value="1"/>
</dbReference>
<feature type="domain" description="Beta-lactamase-related" evidence="1">
    <location>
        <begin position="21"/>
        <end position="323"/>
    </location>
</feature>
<dbReference type="InterPro" id="IPR050789">
    <property type="entry name" value="Diverse_Enzym_Activities"/>
</dbReference>
<sequence length="342" mass="38272">MIINKKINTQFNSVVSNVRKTSELVDCSGASVFIIHNDTIVTEEYWGKHSKAPDFREIQKDTQFHVASVRKSYIGFAVAYAVYEGYIDSIDDLIVKYFPPNSMPIFNGTTIRHLLTHTHGLKSINGEIHREFSPGINWSYRGVGIDMLTQIVKNATGKSVAEIVANNVFKPLNFTETGWYGEVNEKLVAVIRKPNDPNWTTSKSTDGTKMNMYVSSRELAKWGYFHLKKGNVNGKQIVSNEIIDIATTVQSPHSLDVELPQNGYLWFVKDLPARKSEIGELVSKGSFQILGYTGVTLLVIPQHNLVAVRAFNSFGSPNGFDYLADVREFGNTIMTCLIPACH</sequence>
<dbReference type="EMBL" id="JAUUTW010000031">
    <property type="protein sequence ID" value="MDP1453774.1"/>
    <property type="molecule type" value="Genomic_DNA"/>
</dbReference>
<evidence type="ECO:0000313" key="3">
    <source>
        <dbReference type="Proteomes" id="UP001178275"/>
    </source>
</evidence>
<accession>A0AA90P551</accession>
<keyword evidence="2" id="KW-0378">Hydrolase</keyword>
<dbReference type="EC" id="3.1.1.103" evidence="2"/>
<reference evidence="2" key="1">
    <citation type="submission" date="2023-07" db="EMBL/GenBank/DDBJ databases">
        <title>Murine gut Bacillus species.</title>
        <authorList>
            <person name="Gutman E."/>
            <person name="Hashuel R."/>
            <person name="Litvak Y."/>
        </authorList>
    </citation>
    <scope>NUCLEOTIDE SEQUENCE</scope>
    <source>
        <strain evidence="2">RU293</strain>
    </source>
</reference>
<comment type="caution">
    <text evidence="2">The sequence shown here is derived from an EMBL/GenBank/DDBJ whole genome shotgun (WGS) entry which is preliminary data.</text>
</comment>
<dbReference type="InterPro" id="IPR001466">
    <property type="entry name" value="Beta-lactam-related"/>
</dbReference>
<dbReference type="SUPFAM" id="SSF56601">
    <property type="entry name" value="beta-lactamase/transpeptidase-like"/>
    <property type="match status" value="1"/>
</dbReference>
<evidence type="ECO:0000259" key="1">
    <source>
        <dbReference type="Pfam" id="PF00144"/>
    </source>
</evidence>
<dbReference type="RefSeq" id="WP_305161325.1">
    <property type="nucleotide sequence ID" value="NZ_JAUUTW010000031.1"/>
</dbReference>
<organism evidence="2 3">
    <name type="scientific">Peribacillus frigoritolerans</name>
    <dbReference type="NCBI Taxonomy" id="450367"/>
    <lineage>
        <taxon>Bacteria</taxon>
        <taxon>Bacillati</taxon>
        <taxon>Bacillota</taxon>
        <taxon>Bacilli</taxon>
        <taxon>Bacillales</taxon>
        <taxon>Bacillaceae</taxon>
        <taxon>Peribacillus</taxon>
    </lineage>
</organism>
<protein>
    <submittedName>
        <fullName evidence="2">Serine hydrolase domain-containing protein</fullName>
        <ecNumber evidence="2">3.1.1.103</ecNumber>
    </submittedName>
</protein>
<dbReference type="Gene3D" id="3.40.710.10">
    <property type="entry name" value="DD-peptidase/beta-lactamase superfamily"/>
    <property type="match status" value="1"/>
</dbReference>
<proteinExistence type="predicted"/>
<dbReference type="AlphaFoldDB" id="A0AA90P551"/>
<name>A0AA90P551_9BACI</name>
<gene>
    <name evidence="2" type="ORF">Q8G36_22745</name>
</gene>
<dbReference type="GO" id="GO:0016787">
    <property type="term" value="F:hydrolase activity"/>
    <property type="evidence" value="ECO:0007669"/>
    <property type="project" value="UniProtKB-KW"/>
</dbReference>
<evidence type="ECO:0000313" key="2">
    <source>
        <dbReference type="EMBL" id="MDP1453774.1"/>
    </source>
</evidence>
<dbReference type="InterPro" id="IPR012338">
    <property type="entry name" value="Beta-lactam/transpept-like"/>
</dbReference>